<accession>A0A1G9RKF9</accession>
<evidence type="ECO:0000313" key="2">
    <source>
        <dbReference type="EMBL" id="SDM23714.1"/>
    </source>
</evidence>
<dbReference type="RefSeq" id="WP_234985593.1">
    <property type="nucleotide sequence ID" value="NZ_FNGO01000022.1"/>
</dbReference>
<dbReference type="STRING" id="321763.SAMN04488692_12236"/>
<dbReference type="Gene3D" id="3.40.190.10">
    <property type="entry name" value="Periplasmic binding protein-like II"/>
    <property type="match status" value="1"/>
</dbReference>
<reference evidence="2 3" key="1">
    <citation type="submission" date="2016-10" db="EMBL/GenBank/DDBJ databases">
        <authorList>
            <person name="de Groot N.N."/>
        </authorList>
    </citation>
    <scope>NUCLEOTIDE SEQUENCE [LARGE SCALE GENOMIC DNA]</scope>
    <source>
        <strain evidence="2 3">SLAS-1</strain>
    </source>
</reference>
<dbReference type="PANTHER" id="PTHR43649:SF12">
    <property type="entry name" value="DIACETYLCHITOBIOSE BINDING PROTEIN DASA"/>
    <property type="match status" value="1"/>
</dbReference>
<feature type="chain" id="PRO_5011450045" evidence="1">
    <location>
        <begin position="30"/>
        <end position="428"/>
    </location>
</feature>
<protein>
    <submittedName>
        <fullName evidence="2">Carbohydrate ABC transporter substrate-binding protein, CUT1 family</fullName>
    </submittedName>
</protein>
<name>A0A1G9RKF9_9FIRM</name>
<organism evidence="2 3">
    <name type="scientific">Halarsenatibacter silvermanii</name>
    <dbReference type="NCBI Taxonomy" id="321763"/>
    <lineage>
        <taxon>Bacteria</taxon>
        <taxon>Bacillati</taxon>
        <taxon>Bacillota</taxon>
        <taxon>Clostridia</taxon>
        <taxon>Halanaerobiales</taxon>
        <taxon>Halarsenatibacteraceae</taxon>
        <taxon>Halarsenatibacter</taxon>
    </lineage>
</organism>
<gene>
    <name evidence="2" type="ORF">SAMN04488692_12236</name>
</gene>
<feature type="signal peptide" evidence="1">
    <location>
        <begin position="1"/>
        <end position="29"/>
    </location>
</feature>
<evidence type="ECO:0000256" key="1">
    <source>
        <dbReference type="SAM" id="SignalP"/>
    </source>
</evidence>
<sequence>MLKKILRTTLMSLLILAAAAGLSFQSVDAEPVEIDFYYGLGGYLGEVVEEFIEEFNEENPDVEVEGHTFGDYDEALQAFQSGVAAGDPPEAVMLDPTPAVEFADREITASLSDFIDEDEDADRDDYVEAFTEMTKIDGEQHAIPMFGTTQLLYYRHDLFEEEGISPDKLETWEGLGEAAAQLAAREDVEYGWMPMWDRINLMDVVYSRGGEVLSDDGTEVRLTDEAWVESWEALRQWIHEDEILGLNHGGVGWEYWYDTIDDVLEGRAAGYTGSSGDQGDLDFDKVSAAVQPGWEAHDGEPAPIAEAKYGVVPARISEEKQEAAYEWLAFFTSPEKTAEWNMKTGYLAVRHSAQEDPEFQEFLEDNPQAEVPLQQLEVASPIFIDPTGGEINQAIDDAIDAILIENVPAEEALQSAESRAQRALDVVQ</sequence>
<dbReference type="InterPro" id="IPR050490">
    <property type="entry name" value="Bact_solute-bd_prot1"/>
</dbReference>
<dbReference type="InterPro" id="IPR006059">
    <property type="entry name" value="SBP"/>
</dbReference>
<dbReference type="AlphaFoldDB" id="A0A1G9RKF9"/>
<dbReference type="Proteomes" id="UP000199476">
    <property type="component" value="Unassembled WGS sequence"/>
</dbReference>
<dbReference type="EMBL" id="FNGO01000022">
    <property type="protein sequence ID" value="SDM23714.1"/>
    <property type="molecule type" value="Genomic_DNA"/>
</dbReference>
<dbReference type="PANTHER" id="PTHR43649">
    <property type="entry name" value="ARABINOSE-BINDING PROTEIN-RELATED"/>
    <property type="match status" value="1"/>
</dbReference>
<keyword evidence="3" id="KW-1185">Reference proteome</keyword>
<dbReference type="SUPFAM" id="SSF53850">
    <property type="entry name" value="Periplasmic binding protein-like II"/>
    <property type="match status" value="1"/>
</dbReference>
<evidence type="ECO:0000313" key="3">
    <source>
        <dbReference type="Proteomes" id="UP000199476"/>
    </source>
</evidence>
<proteinExistence type="predicted"/>
<keyword evidence="1" id="KW-0732">Signal</keyword>
<dbReference type="Pfam" id="PF13416">
    <property type="entry name" value="SBP_bac_8"/>
    <property type="match status" value="1"/>
</dbReference>